<dbReference type="SUPFAM" id="SSF89796">
    <property type="entry name" value="CoA-transferase family III (CaiB/BaiF)"/>
    <property type="match status" value="1"/>
</dbReference>
<dbReference type="PANTHER" id="PTHR48207:SF3">
    <property type="entry name" value="SUCCINATE--HYDROXYMETHYLGLUTARATE COA-TRANSFERASE"/>
    <property type="match status" value="1"/>
</dbReference>
<dbReference type="RefSeq" id="WP_336499372.1">
    <property type="nucleotide sequence ID" value="NZ_JBAWSY010000029.1"/>
</dbReference>
<dbReference type="PANTHER" id="PTHR48207">
    <property type="entry name" value="SUCCINATE--HYDROXYMETHYLGLUTARATE COA-TRANSFERASE"/>
    <property type="match status" value="1"/>
</dbReference>
<dbReference type="EMBL" id="JBAWSY010000029">
    <property type="protein sequence ID" value="MEI4771823.1"/>
    <property type="molecule type" value="Genomic_DNA"/>
</dbReference>
<dbReference type="EC" id="2.8.3.-" evidence="2"/>
<keyword evidence="1 2" id="KW-0808">Transferase</keyword>
<dbReference type="Pfam" id="PF02515">
    <property type="entry name" value="CoA_transf_3"/>
    <property type="match status" value="1"/>
</dbReference>
<name>A0ABU8F9Z0_9BACI</name>
<dbReference type="InterPro" id="IPR003673">
    <property type="entry name" value="CoA-Trfase_fam_III"/>
</dbReference>
<accession>A0ABU8F9Z0</accession>
<dbReference type="InterPro" id="IPR044855">
    <property type="entry name" value="CoA-Trfase_III_dom3_sf"/>
</dbReference>
<keyword evidence="3" id="KW-1185">Reference proteome</keyword>
<protein>
    <submittedName>
        <fullName evidence="2">CoA transferase</fullName>
        <ecNumber evidence="2">2.8.3.-</ecNumber>
    </submittedName>
</protein>
<dbReference type="InterPro" id="IPR050483">
    <property type="entry name" value="CoA-transferase_III_domain"/>
</dbReference>
<dbReference type="GO" id="GO:0016740">
    <property type="term" value="F:transferase activity"/>
    <property type="evidence" value="ECO:0007669"/>
    <property type="project" value="UniProtKB-KW"/>
</dbReference>
<dbReference type="InterPro" id="IPR023606">
    <property type="entry name" value="CoA-Trfase_III_dom_1_sf"/>
</dbReference>
<evidence type="ECO:0000313" key="3">
    <source>
        <dbReference type="Proteomes" id="UP001364890"/>
    </source>
</evidence>
<sequence length="401" mass="44411">MTENNLPLKELKVLDISTMLAAPWASTFLADFGADVIKVEHPQYGDHARKYGAQKNGESIFWKTLNRNKRGMTLNLNSSEGKEIFLKLVSKTDVLVENFRPGTLDKWGLSWETLLEANPCIIVLRTSGFGQEGPYAKRGGFGTVAEAMSGFASLNGVKDGSPTLPGMALADGVSSIFGALSIMIALYGQIKNGLNEGQQIDINLYEPLMRLLEPQITAYDQLGIIPQPIGNSSLQTAPRNAYLTKDLTWVALSGSSQSITENIFRAINREELIRNPKFINNKARLQNVKELDEIISEWISKHTYEQVVEIFNSTGAVVGPMYTIPQLLEDPHYKQRESFITVRDEDFGDMRIPNVVAKFSKTPGRVKSLGPKKGQHTAEILKNDVKLSDTQIAKLVELGII</sequence>
<dbReference type="Gene3D" id="3.40.50.10540">
    <property type="entry name" value="Crotonobetainyl-coa:carnitine coa-transferase, domain 1"/>
    <property type="match status" value="1"/>
</dbReference>
<organism evidence="2 3">
    <name type="scientific">Psychrobacillus mangrovi</name>
    <dbReference type="NCBI Taxonomy" id="3117745"/>
    <lineage>
        <taxon>Bacteria</taxon>
        <taxon>Bacillati</taxon>
        <taxon>Bacillota</taxon>
        <taxon>Bacilli</taxon>
        <taxon>Bacillales</taxon>
        <taxon>Bacillaceae</taxon>
        <taxon>Psychrobacillus</taxon>
    </lineage>
</organism>
<proteinExistence type="predicted"/>
<evidence type="ECO:0000313" key="2">
    <source>
        <dbReference type="EMBL" id="MEI4771823.1"/>
    </source>
</evidence>
<dbReference type="Proteomes" id="UP001364890">
    <property type="component" value="Unassembled WGS sequence"/>
</dbReference>
<gene>
    <name evidence="2" type="ORF">WAX74_19665</name>
</gene>
<evidence type="ECO:0000256" key="1">
    <source>
        <dbReference type="ARBA" id="ARBA00022679"/>
    </source>
</evidence>
<dbReference type="Gene3D" id="3.30.1540.10">
    <property type="entry name" value="formyl-coa transferase, domain 3"/>
    <property type="match status" value="1"/>
</dbReference>
<comment type="caution">
    <text evidence="2">The sequence shown here is derived from an EMBL/GenBank/DDBJ whole genome shotgun (WGS) entry which is preliminary data.</text>
</comment>
<reference evidence="2 3" key="1">
    <citation type="submission" date="2024-01" db="EMBL/GenBank/DDBJ databases">
        <title>Seven novel Bacillus-like species.</title>
        <authorList>
            <person name="Liu G."/>
        </authorList>
    </citation>
    <scope>NUCLEOTIDE SEQUENCE [LARGE SCALE GENOMIC DNA]</scope>
    <source>
        <strain evidence="2 3">FJAT-51614</strain>
    </source>
</reference>